<sequence>MAQPPFYILVARSSVANSNTNAPSNILGHPTIQYHYTDDSPLSLWPQSPNEHVLVLDFNPTVMKPPTIQSMSKDLIVSGLKVEEAPGAAAADENNPRNDRMYIIDATINEAYVPMPLFHSLLKYLSTDDITYGDRNSAQDVLVQFKRRCGTSLS</sequence>
<dbReference type="Proteomes" id="UP000807353">
    <property type="component" value="Unassembled WGS sequence"/>
</dbReference>
<dbReference type="OrthoDB" id="3192267at2759"/>
<gene>
    <name evidence="1" type="ORF">BDZ94DRAFT_1271253</name>
</gene>
<dbReference type="AlphaFoldDB" id="A0A9P5XWP4"/>
<evidence type="ECO:0000313" key="2">
    <source>
        <dbReference type="Proteomes" id="UP000807353"/>
    </source>
</evidence>
<protein>
    <submittedName>
        <fullName evidence="1">Uncharacterized protein</fullName>
    </submittedName>
</protein>
<name>A0A9P5XWP4_9AGAR</name>
<keyword evidence="2" id="KW-1185">Reference proteome</keyword>
<organism evidence="1 2">
    <name type="scientific">Collybia nuda</name>
    <dbReference type="NCBI Taxonomy" id="64659"/>
    <lineage>
        <taxon>Eukaryota</taxon>
        <taxon>Fungi</taxon>
        <taxon>Dikarya</taxon>
        <taxon>Basidiomycota</taxon>
        <taxon>Agaricomycotina</taxon>
        <taxon>Agaricomycetes</taxon>
        <taxon>Agaricomycetidae</taxon>
        <taxon>Agaricales</taxon>
        <taxon>Tricholomatineae</taxon>
        <taxon>Clitocybaceae</taxon>
        <taxon>Collybia</taxon>
    </lineage>
</organism>
<proteinExistence type="predicted"/>
<dbReference type="EMBL" id="MU150347">
    <property type="protein sequence ID" value="KAF9458190.1"/>
    <property type="molecule type" value="Genomic_DNA"/>
</dbReference>
<reference evidence="1" key="1">
    <citation type="submission" date="2020-11" db="EMBL/GenBank/DDBJ databases">
        <authorList>
            <consortium name="DOE Joint Genome Institute"/>
            <person name="Ahrendt S."/>
            <person name="Riley R."/>
            <person name="Andreopoulos W."/>
            <person name="Labutti K."/>
            <person name="Pangilinan J."/>
            <person name="Ruiz-Duenas F.J."/>
            <person name="Barrasa J.M."/>
            <person name="Sanchez-Garcia M."/>
            <person name="Camarero S."/>
            <person name="Miyauchi S."/>
            <person name="Serrano A."/>
            <person name="Linde D."/>
            <person name="Babiker R."/>
            <person name="Drula E."/>
            <person name="Ayuso-Fernandez I."/>
            <person name="Pacheco R."/>
            <person name="Padilla G."/>
            <person name="Ferreira P."/>
            <person name="Barriuso J."/>
            <person name="Kellner H."/>
            <person name="Castanera R."/>
            <person name="Alfaro M."/>
            <person name="Ramirez L."/>
            <person name="Pisabarro A.G."/>
            <person name="Kuo A."/>
            <person name="Tritt A."/>
            <person name="Lipzen A."/>
            <person name="He G."/>
            <person name="Yan M."/>
            <person name="Ng V."/>
            <person name="Cullen D."/>
            <person name="Martin F."/>
            <person name="Rosso M.-N."/>
            <person name="Henrissat B."/>
            <person name="Hibbett D."/>
            <person name="Martinez A.T."/>
            <person name="Grigoriev I.V."/>
        </authorList>
    </citation>
    <scope>NUCLEOTIDE SEQUENCE</scope>
    <source>
        <strain evidence="1">CBS 247.69</strain>
    </source>
</reference>
<comment type="caution">
    <text evidence="1">The sequence shown here is derived from an EMBL/GenBank/DDBJ whole genome shotgun (WGS) entry which is preliminary data.</text>
</comment>
<evidence type="ECO:0000313" key="1">
    <source>
        <dbReference type="EMBL" id="KAF9458190.1"/>
    </source>
</evidence>
<accession>A0A9P5XWP4</accession>